<sequence>MREERVKAWQIFRHSVRQVVGNLPGALRVSLVPVAIQVAVMLALAGIAGPTGGLLEPAAPDAGFVMGTILALVVVVATALWIAVAWHRYVLLSEVPKGFVPAFHGDRIAAYLLRSLAYLVVLVVVAVLLSFVQSAIANALSVSSVSAFMILMLVIVLLPTLTVGLRLSSGLPGAAIGATGDFTTGWRATTGATGDTAALAVILVLAQTALQLVGFALSSADLSILSFAWEVVTSWLVTMVGVSVLTTLYGHYVEGRALV</sequence>
<keyword evidence="1" id="KW-1133">Transmembrane helix</keyword>
<feature type="transmembrane region" description="Helical" evidence="1">
    <location>
        <begin position="197"/>
        <end position="220"/>
    </location>
</feature>
<dbReference type="RefSeq" id="WP_220661373.1">
    <property type="nucleotide sequence ID" value="NZ_CP069370.1"/>
</dbReference>
<organism evidence="2 3">
    <name type="scientific">Neotabrizicola shimadae</name>
    <dbReference type="NCBI Taxonomy" id="2807096"/>
    <lineage>
        <taxon>Bacteria</taxon>
        <taxon>Pseudomonadati</taxon>
        <taxon>Pseudomonadota</taxon>
        <taxon>Alphaproteobacteria</taxon>
        <taxon>Rhodobacterales</taxon>
        <taxon>Paracoccaceae</taxon>
        <taxon>Neotabrizicola</taxon>
    </lineage>
</organism>
<evidence type="ECO:0000313" key="3">
    <source>
        <dbReference type="Proteomes" id="UP000826300"/>
    </source>
</evidence>
<feature type="transmembrane region" description="Helical" evidence="1">
    <location>
        <begin position="108"/>
        <end position="129"/>
    </location>
</feature>
<dbReference type="EMBL" id="CP069370">
    <property type="protein sequence ID" value="QYZ69153.1"/>
    <property type="molecule type" value="Genomic_DNA"/>
</dbReference>
<keyword evidence="3" id="KW-1185">Reference proteome</keyword>
<feature type="transmembrane region" description="Helical" evidence="1">
    <location>
        <begin position="64"/>
        <end position="87"/>
    </location>
</feature>
<keyword evidence="1" id="KW-0472">Membrane</keyword>
<evidence type="ECO:0000313" key="2">
    <source>
        <dbReference type="EMBL" id="QYZ69153.1"/>
    </source>
</evidence>
<accession>A0A8G0ZS94</accession>
<protein>
    <submittedName>
        <fullName evidence="2">Uncharacterized protein</fullName>
    </submittedName>
</protein>
<proteinExistence type="predicted"/>
<dbReference type="Proteomes" id="UP000826300">
    <property type="component" value="Chromosome"/>
</dbReference>
<dbReference type="KEGG" id="nsm:JO391_15610"/>
<feature type="transmembrane region" description="Helical" evidence="1">
    <location>
        <begin position="21"/>
        <end position="44"/>
    </location>
</feature>
<gene>
    <name evidence="2" type="ORF">JO391_15610</name>
</gene>
<feature type="transmembrane region" description="Helical" evidence="1">
    <location>
        <begin position="135"/>
        <end position="158"/>
    </location>
</feature>
<dbReference type="AlphaFoldDB" id="A0A8G0ZS94"/>
<reference evidence="2" key="1">
    <citation type="submission" date="2021-02" db="EMBL/GenBank/DDBJ databases">
        <title>Rhodobacter shimadae sp. nov., an aerobic anoxygenic phototrophic bacterium isolated from a hot spring.</title>
        <authorList>
            <person name="Muramatsu S."/>
            <person name="Haruta S."/>
            <person name="Hirose S."/>
            <person name="Hanada S."/>
        </authorList>
    </citation>
    <scope>NUCLEOTIDE SEQUENCE</scope>
    <source>
        <strain evidence="2">N10</strain>
    </source>
</reference>
<name>A0A8G0ZS94_9RHOB</name>
<feature type="transmembrane region" description="Helical" evidence="1">
    <location>
        <begin position="232"/>
        <end position="253"/>
    </location>
</feature>
<keyword evidence="1" id="KW-0812">Transmembrane</keyword>
<evidence type="ECO:0000256" key="1">
    <source>
        <dbReference type="SAM" id="Phobius"/>
    </source>
</evidence>